<dbReference type="FunFam" id="1.10.287.130:FF:000001">
    <property type="entry name" value="Two-component sensor histidine kinase"/>
    <property type="match status" value="1"/>
</dbReference>
<reference evidence="17 18" key="1">
    <citation type="journal article" date="2016" name="Antonie Van Leeuwenhoek">
        <title>Bacillus depressus sp. nov., isolated from soil of a sunflower field.</title>
        <authorList>
            <person name="Wei X."/>
            <person name="Xin D."/>
            <person name="Xin Y."/>
            <person name="Zhang H."/>
            <person name="Wang T."/>
            <person name="Zhang J."/>
        </authorList>
    </citation>
    <scope>NUCLEOTIDE SEQUENCE [LARGE SCALE GENOMIC DNA]</scope>
    <source>
        <strain evidence="17 18">BZ1</strain>
    </source>
</reference>
<evidence type="ECO:0000259" key="15">
    <source>
        <dbReference type="PROSITE" id="PS50109"/>
    </source>
</evidence>
<dbReference type="PRINTS" id="PR00344">
    <property type="entry name" value="BCTRLSENSOR"/>
</dbReference>
<dbReference type="CDD" id="cd00075">
    <property type="entry name" value="HATPase"/>
    <property type="match status" value="1"/>
</dbReference>
<keyword evidence="5" id="KW-0597">Phosphoprotein</keyword>
<accession>A0A6L3VCN5</accession>
<dbReference type="CDD" id="cd00082">
    <property type="entry name" value="HisKA"/>
    <property type="match status" value="1"/>
</dbReference>
<evidence type="ECO:0000256" key="5">
    <source>
        <dbReference type="ARBA" id="ARBA00022553"/>
    </source>
</evidence>
<evidence type="ECO:0000313" key="18">
    <source>
        <dbReference type="Proteomes" id="UP000481030"/>
    </source>
</evidence>
<dbReference type="Pfam" id="PF00672">
    <property type="entry name" value="HAMP"/>
    <property type="match status" value="1"/>
</dbReference>
<dbReference type="InterPro" id="IPR003594">
    <property type="entry name" value="HATPase_dom"/>
</dbReference>
<keyword evidence="11 14" id="KW-1133">Transmembrane helix</keyword>
<dbReference type="InterPro" id="IPR003660">
    <property type="entry name" value="HAMP_dom"/>
</dbReference>
<sequence>MNLRNKINLNTAVLFTVLLVLMNISIYLLFSNLVVNSELELASDEMKLTSKMINQNIGTIPADELLRAYLPIDGMIRIVRPDYKKAPSVTSLNEQVLRKRNVEFYSGEISEKLKIEDHIYAFNSMPIILPDGKVANLQITKSLDTAIENLHTLRIVLLIVTILALIPVFISSRVLSNLMINPVISMIKTMREIKESGEFKRLSLKEKSKDELFQMGETFNHMIDLLEANFEKQKQFVSNASHELKTPLTIIESYASLLKRRGLKEPKVFAESVDAILSESIRMREMTEQLLLLAKHHEQWNLKFTDVNLIDVLKQTAKGYQNAYNRDVVIKGEQSDSLFVFTDEQKLKQLLFIFLDNARKYSDEKIIIVVGKEPHGAFVKIIDKGIGIPESALPRIFDRFYRVDEARNRKSGGSGLGLALSKEIADAIGVRIHIDSQVSVGTTVTLYMKSKS</sequence>
<dbReference type="AlphaFoldDB" id="A0A6L3VCN5"/>
<dbReference type="GO" id="GO:0005524">
    <property type="term" value="F:ATP binding"/>
    <property type="evidence" value="ECO:0007669"/>
    <property type="project" value="UniProtKB-KW"/>
</dbReference>
<dbReference type="EMBL" id="WBOS01000002">
    <property type="protein sequence ID" value="KAB2337091.1"/>
    <property type="molecule type" value="Genomic_DNA"/>
</dbReference>
<dbReference type="GO" id="GO:0005886">
    <property type="term" value="C:plasma membrane"/>
    <property type="evidence" value="ECO:0007669"/>
    <property type="project" value="UniProtKB-SubCell"/>
</dbReference>
<comment type="catalytic activity">
    <reaction evidence="1">
        <text>ATP + protein L-histidine = ADP + protein N-phospho-L-histidine.</text>
        <dbReference type="EC" id="2.7.13.3"/>
    </reaction>
</comment>
<comment type="caution">
    <text evidence="17">The sequence shown here is derived from an EMBL/GenBank/DDBJ whole genome shotgun (WGS) entry which is preliminary data.</text>
</comment>
<evidence type="ECO:0000256" key="3">
    <source>
        <dbReference type="ARBA" id="ARBA00012438"/>
    </source>
</evidence>
<dbReference type="PROSITE" id="PS50885">
    <property type="entry name" value="HAMP"/>
    <property type="match status" value="1"/>
</dbReference>
<proteinExistence type="predicted"/>
<dbReference type="PANTHER" id="PTHR45528:SF12">
    <property type="entry name" value="SENSOR HISTIDINE KINASE ARSS"/>
    <property type="match status" value="1"/>
</dbReference>
<evidence type="ECO:0000256" key="14">
    <source>
        <dbReference type="SAM" id="Phobius"/>
    </source>
</evidence>
<keyword evidence="8" id="KW-0547">Nucleotide-binding</keyword>
<evidence type="ECO:0000256" key="4">
    <source>
        <dbReference type="ARBA" id="ARBA00022475"/>
    </source>
</evidence>
<evidence type="ECO:0000256" key="2">
    <source>
        <dbReference type="ARBA" id="ARBA00004651"/>
    </source>
</evidence>
<dbReference type="Proteomes" id="UP000481030">
    <property type="component" value="Unassembled WGS sequence"/>
</dbReference>
<dbReference type="InterPro" id="IPR003661">
    <property type="entry name" value="HisK_dim/P_dom"/>
</dbReference>
<feature type="transmembrane region" description="Helical" evidence="14">
    <location>
        <begin position="12"/>
        <end position="30"/>
    </location>
</feature>
<keyword evidence="7 14" id="KW-0812">Transmembrane</keyword>
<evidence type="ECO:0000256" key="7">
    <source>
        <dbReference type="ARBA" id="ARBA00022692"/>
    </source>
</evidence>
<keyword evidence="6" id="KW-0808">Transferase</keyword>
<dbReference type="SMART" id="SM00387">
    <property type="entry name" value="HATPase_c"/>
    <property type="match status" value="1"/>
</dbReference>
<dbReference type="RefSeq" id="WP_151533774.1">
    <property type="nucleotide sequence ID" value="NZ_WBOS01000002.1"/>
</dbReference>
<evidence type="ECO:0000256" key="9">
    <source>
        <dbReference type="ARBA" id="ARBA00022777"/>
    </source>
</evidence>
<dbReference type="CDD" id="cd06225">
    <property type="entry name" value="HAMP"/>
    <property type="match status" value="1"/>
</dbReference>
<dbReference type="InterPro" id="IPR036097">
    <property type="entry name" value="HisK_dim/P_sf"/>
</dbReference>
<feature type="domain" description="HAMP" evidence="16">
    <location>
        <begin position="177"/>
        <end position="231"/>
    </location>
</feature>
<dbReference type="EC" id="2.7.13.3" evidence="3"/>
<keyword evidence="13 14" id="KW-0472">Membrane</keyword>
<dbReference type="PROSITE" id="PS50109">
    <property type="entry name" value="HIS_KIN"/>
    <property type="match status" value="1"/>
</dbReference>
<keyword evidence="18" id="KW-1185">Reference proteome</keyword>
<dbReference type="SUPFAM" id="SSF47384">
    <property type="entry name" value="Homodimeric domain of signal transducing histidine kinase"/>
    <property type="match status" value="1"/>
</dbReference>
<dbReference type="Pfam" id="PF02518">
    <property type="entry name" value="HATPase_c"/>
    <property type="match status" value="1"/>
</dbReference>
<dbReference type="InterPro" id="IPR050398">
    <property type="entry name" value="HssS/ArlS-like"/>
</dbReference>
<keyword evidence="9 17" id="KW-0418">Kinase</keyword>
<evidence type="ECO:0000256" key="1">
    <source>
        <dbReference type="ARBA" id="ARBA00000085"/>
    </source>
</evidence>
<dbReference type="GO" id="GO:0000155">
    <property type="term" value="F:phosphorelay sensor kinase activity"/>
    <property type="evidence" value="ECO:0007669"/>
    <property type="project" value="InterPro"/>
</dbReference>
<dbReference type="InterPro" id="IPR005467">
    <property type="entry name" value="His_kinase_dom"/>
</dbReference>
<comment type="subcellular location">
    <subcellularLocation>
        <location evidence="2">Cell membrane</location>
        <topology evidence="2">Multi-pass membrane protein</topology>
    </subcellularLocation>
</comment>
<name>A0A6L3VCN5_9BACI</name>
<keyword evidence="4" id="KW-1003">Cell membrane</keyword>
<dbReference type="SMART" id="SM00388">
    <property type="entry name" value="HisKA"/>
    <property type="match status" value="1"/>
</dbReference>
<feature type="transmembrane region" description="Helical" evidence="14">
    <location>
        <begin position="151"/>
        <end position="170"/>
    </location>
</feature>
<dbReference type="PANTHER" id="PTHR45528">
    <property type="entry name" value="SENSOR HISTIDINE KINASE CPXA"/>
    <property type="match status" value="1"/>
</dbReference>
<dbReference type="Gene3D" id="3.30.565.10">
    <property type="entry name" value="Histidine kinase-like ATPase, C-terminal domain"/>
    <property type="match status" value="1"/>
</dbReference>
<gene>
    <name evidence="17" type="ORF">F7731_05550</name>
</gene>
<organism evidence="17 18">
    <name type="scientific">Cytobacillus depressus</name>
    <dbReference type="NCBI Taxonomy" id="1602942"/>
    <lineage>
        <taxon>Bacteria</taxon>
        <taxon>Bacillati</taxon>
        <taxon>Bacillota</taxon>
        <taxon>Bacilli</taxon>
        <taxon>Bacillales</taxon>
        <taxon>Bacillaceae</taxon>
        <taxon>Cytobacillus</taxon>
    </lineage>
</organism>
<dbReference type="SUPFAM" id="SSF55874">
    <property type="entry name" value="ATPase domain of HSP90 chaperone/DNA topoisomerase II/histidine kinase"/>
    <property type="match status" value="1"/>
</dbReference>
<evidence type="ECO:0000256" key="13">
    <source>
        <dbReference type="ARBA" id="ARBA00023136"/>
    </source>
</evidence>
<evidence type="ECO:0000256" key="8">
    <source>
        <dbReference type="ARBA" id="ARBA00022741"/>
    </source>
</evidence>
<evidence type="ECO:0000256" key="12">
    <source>
        <dbReference type="ARBA" id="ARBA00023012"/>
    </source>
</evidence>
<evidence type="ECO:0000313" key="17">
    <source>
        <dbReference type="EMBL" id="KAB2337091.1"/>
    </source>
</evidence>
<evidence type="ECO:0000256" key="10">
    <source>
        <dbReference type="ARBA" id="ARBA00022840"/>
    </source>
</evidence>
<dbReference type="InterPro" id="IPR036890">
    <property type="entry name" value="HATPase_C_sf"/>
</dbReference>
<evidence type="ECO:0000256" key="11">
    <source>
        <dbReference type="ARBA" id="ARBA00022989"/>
    </source>
</evidence>
<evidence type="ECO:0000256" key="6">
    <source>
        <dbReference type="ARBA" id="ARBA00022679"/>
    </source>
</evidence>
<dbReference type="OrthoDB" id="9786919at2"/>
<feature type="domain" description="Histidine kinase" evidence="15">
    <location>
        <begin position="239"/>
        <end position="452"/>
    </location>
</feature>
<dbReference type="Gene3D" id="6.10.340.10">
    <property type="match status" value="1"/>
</dbReference>
<dbReference type="InterPro" id="IPR004358">
    <property type="entry name" value="Sig_transdc_His_kin-like_C"/>
</dbReference>
<evidence type="ECO:0000259" key="16">
    <source>
        <dbReference type="PROSITE" id="PS50885"/>
    </source>
</evidence>
<protein>
    <recommendedName>
        <fullName evidence="3">histidine kinase</fullName>
        <ecNumber evidence="3">2.7.13.3</ecNumber>
    </recommendedName>
</protein>
<keyword evidence="10" id="KW-0067">ATP-binding</keyword>
<keyword evidence="12" id="KW-0902">Two-component regulatory system</keyword>
<dbReference type="Pfam" id="PF00512">
    <property type="entry name" value="HisKA"/>
    <property type="match status" value="1"/>
</dbReference>
<dbReference type="Gene3D" id="1.10.287.130">
    <property type="match status" value="1"/>
</dbReference>